<dbReference type="KEGG" id="gms:SOIL9_61830"/>
<keyword evidence="3" id="KW-1185">Reference proteome</keyword>
<keyword evidence="1" id="KW-1133">Transmembrane helix</keyword>
<feature type="transmembrane region" description="Helical" evidence="1">
    <location>
        <begin position="70"/>
        <end position="90"/>
    </location>
</feature>
<keyword evidence="1" id="KW-0812">Transmembrane</keyword>
<accession>A0A6P2CRC5</accession>
<dbReference type="Proteomes" id="UP000464178">
    <property type="component" value="Chromosome"/>
</dbReference>
<proteinExistence type="predicted"/>
<organism evidence="2 3">
    <name type="scientific">Gemmata massiliana</name>
    <dbReference type="NCBI Taxonomy" id="1210884"/>
    <lineage>
        <taxon>Bacteria</taxon>
        <taxon>Pseudomonadati</taxon>
        <taxon>Planctomycetota</taxon>
        <taxon>Planctomycetia</taxon>
        <taxon>Gemmatales</taxon>
        <taxon>Gemmataceae</taxon>
        <taxon>Gemmata</taxon>
    </lineage>
</organism>
<reference evidence="2 3" key="1">
    <citation type="submission" date="2019-05" db="EMBL/GenBank/DDBJ databases">
        <authorList>
            <consortium name="Science for Life Laboratories"/>
        </authorList>
    </citation>
    <scope>NUCLEOTIDE SEQUENCE [LARGE SCALE GENOMIC DNA]</scope>
    <source>
        <strain evidence="2">Soil9</strain>
    </source>
</reference>
<name>A0A6P2CRC5_9BACT</name>
<keyword evidence="1" id="KW-0472">Membrane</keyword>
<gene>
    <name evidence="2" type="ORF">SOIL9_61830</name>
</gene>
<feature type="transmembrane region" description="Helical" evidence="1">
    <location>
        <begin position="174"/>
        <end position="196"/>
    </location>
</feature>
<evidence type="ECO:0000313" key="3">
    <source>
        <dbReference type="Proteomes" id="UP000464178"/>
    </source>
</evidence>
<dbReference type="GO" id="GO:0016301">
    <property type="term" value="F:kinase activity"/>
    <property type="evidence" value="ECO:0007669"/>
    <property type="project" value="UniProtKB-KW"/>
</dbReference>
<keyword evidence="2" id="KW-0808">Transferase</keyword>
<evidence type="ECO:0000313" key="2">
    <source>
        <dbReference type="EMBL" id="VTR91531.1"/>
    </source>
</evidence>
<evidence type="ECO:0000256" key="1">
    <source>
        <dbReference type="SAM" id="Phobius"/>
    </source>
</evidence>
<protein>
    <submittedName>
        <fullName evidence="2">Sensory box histidine kinase: Uncharacterized protein</fullName>
    </submittedName>
</protein>
<feature type="transmembrane region" description="Helical" evidence="1">
    <location>
        <begin position="152"/>
        <end position="168"/>
    </location>
</feature>
<feature type="transmembrane region" description="Helical" evidence="1">
    <location>
        <begin position="102"/>
        <end position="122"/>
    </location>
</feature>
<dbReference type="EMBL" id="LR593886">
    <property type="protein sequence ID" value="VTR91531.1"/>
    <property type="molecule type" value="Genomic_DNA"/>
</dbReference>
<keyword evidence="2" id="KW-0418">Kinase</keyword>
<sequence>MGWGVGAEESVDRVRLTGEFESAELEQAYRCRHLSHDLALGRVILCTSPIAVLGLGAIDYQLFPSGPELIGLWGARIAFVVSSVLALFLLRSPCGPGTFARIFGSWYTLTVALHVYVGSVWPAGHIEMRMTAALSVLMSYCIMPLPLRMQVAGALLHTTGAIWVAGWLNPPGDISSFVGDMCWLLIVNVLGAVLAFRLHARQRLLFAALLRQSELSSSLGQALAEVRTLRGLIRVCAWCHKVHAESGWQQLEAYVRDHSHAEFTHGICPICLAAAQAEVVSEAG</sequence>
<feature type="transmembrane region" description="Helical" evidence="1">
    <location>
        <begin position="39"/>
        <end position="58"/>
    </location>
</feature>
<dbReference type="AlphaFoldDB" id="A0A6P2CRC5"/>